<accession>A0AAV4QWL3</accession>
<gene>
    <name evidence="1" type="ORF">CEXT_143741</name>
</gene>
<name>A0AAV4QWL3_CAEEX</name>
<organism evidence="1 2">
    <name type="scientific">Caerostris extrusa</name>
    <name type="common">Bark spider</name>
    <name type="synonym">Caerostris bankana</name>
    <dbReference type="NCBI Taxonomy" id="172846"/>
    <lineage>
        <taxon>Eukaryota</taxon>
        <taxon>Metazoa</taxon>
        <taxon>Ecdysozoa</taxon>
        <taxon>Arthropoda</taxon>
        <taxon>Chelicerata</taxon>
        <taxon>Arachnida</taxon>
        <taxon>Araneae</taxon>
        <taxon>Araneomorphae</taxon>
        <taxon>Entelegynae</taxon>
        <taxon>Araneoidea</taxon>
        <taxon>Araneidae</taxon>
        <taxon>Caerostris</taxon>
    </lineage>
</organism>
<dbReference type="AlphaFoldDB" id="A0AAV4QWL3"/>
<evidence type="ECO:0000313" key="1">
    <source>
        <dbReference type="EMBL" id="GIY13890.1"/>
    </source>
</evidence>
<proteinExistence type="predicted"/>
<keyword evidence="2" id="KW-1185">Reference proteome</keyword>
<reference evidence="1 2" key="1">
    <citation type="submission" date="2021-06" db="EMBL/GenBank/DDBJ databases">
        <title>Caerostris extrusa draft genome.</title>
        <authorList>
            <person name="Kono N."/>
            <person name="Arakawa K."/>
        </authorList>
    </citation>
    <scope>NUCLEOTIDE SEQUENCE [LARGE SCALE GENOMIC DNA]</scope>
</reference>
<dbReference type="EMBL" id="BPLR01007013">
    <property type="protein sequence ID" value="GIY13890.1"/>
    <property type="molecule type" value="Genomic_DNA"/>
</dbReference>
<sequence>MSTLGEYDQCINIEALDPGRRNKNKKVMFTGKYCAVDLRPPLPPKALLQAQRSSRRTQRLFGRWKCYKRSS</sequence>
<evidence type="ECO:0000313" key="2">
    <source>
        <dbReference type="Proteomes" id="UP001054945"/>
    </source>
</evidence>
<dbReference type="Proteomes" id="UP001054945">
    <property type="component" value="Unassembled WGS sequence"/>
</dbReference>
<protein>
    <submittedName>
        <fullName evidence="1">Uncharacterized protein</fullName>
    </submittedName>
</protein>
<comment type="caution">
    <text evidence="1">The sequence shown here is derived from an EMBL/GenBank/DDBJ whole genome shotgun (WGS) entry which is preliminary data.</text>
</comment>